<comment type="caution">
    <text evidence="2">The sequence shown here is derived from an EMBL/GenBank/DDBJ whole genome shotgun (WGS) entry which is preliminary data.</text>
</comment>
<keyword evidence="1" id="KW-0812">Transmembrane</keyword>
<dbReference type="EMBL" id="JAUHPW010000005">
    <property type="protein sequence ID" value="MDN4475714.1"/>
    <property type="molecule type" value="Genomic_DNA"/>
</dbReference>
<feature type="transmembrane region" description="Helical" evidence="1">
    <location>
        <begin position="54"/>
        <end position="74"/>
    </location>
</feature>
<evidence type="ECO:0000313" key="3">
    <source>
        <dbReference type="Proteomes" id="UP001172728"/>
    </source>
</evidence>
<reference evidence="2" key="1">
    <citation type="submission" date="2023-06" db="EMBL/GenBank/DDBJ databases">
        <title>Sysu t00192.</title>
        <authorList>
            <person name="Gao L."/>
            <person name="Fang B.-Z."/>
            <person name="Li W.-J."/>
        </authorList>
    </citation>
    <scope>NUCLEOTIDE SEQUENCE</scope>
    <source>
        <strain evidence="2">SYSU T00192</strain>
    </source>
</reference>
<accession>A0ABT8GAJ6</accession>
<dbReference type="RefSeq" id="WP_301133048.1">
    <property type="nucleotide sequence ID" value="NZ_JAUHPW010000005.1"/>
</dbReference>
<name>A0ABT8GAJ6_9MICO</name>
<feature type="transmembrane region" description="Helical" evidence="1">
    <location>
        <begin position="113"/>
        <end position="132"/>
    </location>
</feature>
<keyword evidence="1" id="KW-0472">Membrane</keyword>
<sequence>MAEAAGRPPGVTFVVILTWVAAIGDLVTGAALVWLSLNMGGVDIALTASELRAYAFVLLAVGLLTSAFALGVSAGSQLSRIAVMIIMAARIAGGVYAWSVLGDLVKWQALGQIAGSLLIVLALSTPRAFAYFRAS</sequence>
<protein>
    <submittedName>
        <fullName evidence="2">Uncharacterized protein</fullName>
    </submittedName>
</protein>
<proteinExistence type="predicted"/>
<evidence type="ECO:0000313" key="2">
    <source>
        <dbReference type="EMBL" id="MDN4475714.1"/>
    </source>
</evidence>
<keyword evidence="1" id="KW-1133">Transmembrane helix</keyword>
<organism evidence="2 3">
    <name type="scientific">Demequina litoralis</name>
    <dbReference type="NCBI Taxonomy" id="3051660"/>
    <lineage>
        <taxon>Bacteria</taxon>
        <taxon>Bacillati</taxon>
        <taxon>Actinomycetota</taxon>
        <taxon>Actinomycetes</taxon>
        <taxon>Micrococcales</taxon>
        <taxon>Demequinaceae</taxon>
        <taxon>Demequina</taxon>
    </lineage>
</organism>
<gene>
    <name evidence="2" type="ORF">QQX09_07585</name>
</gene>
<keyword evidence="3" id="KW-1185">Reference proteome</keyword>
<feature type="transmembrane region" description="Helical" evidence="1">
    <location>
        <begin position="81"/>
        <end position="101"/>
    </location>
</feature>
<evidence type="ECO:0000256" key="1">
    <source>
        <dbReference type="SAM" id="Phobius"/>
    </source>
</evidence>
<feature type="transmembrane region" description="Helical" evidence="1">
    <location>
        <begin position="12"/>
        <end position="34"/>
    </location>
</feature>
<dbReference type="Proteomes" id="UP001172728">
    <property type="component" value="Unassembled WGS sequence"/>
</dbReference>